<sequence>MTFRFSNALAMFQQVMQRILNGMDNFCNSEGVTPNVEKLYAVELFPVPTIRLNELLTHPPLLAYPNFVRAFEVHTDASRDGLGAVVE</sequence>
<name>A0A1X7UG75_AMPQE</name>
<accession>A0A1X7UG75</accession>
<dbReference type="SUPFAM" id="SSF56672">
    <property type="entry name" value="DNA/RNA polymerases"/>
    <property type="match status" value="1"/>
</dbReference>
<dbReference type="InterPro" id="IPR043502">
    <property type="entry name" value="DNA/RNA_pol_sf"/>
</dbReference>
<dbReference type="InParanoid" id="A0A1X7UG75"/>
<reference evidence="2" key="1">
    <citation type="submission" date="2017-05" db="UniProtKB">
        <authorList>
            <consortium name="EnsemblMetazoa"/>
        </authorList>
    </citation>
    <scope>IDENTIFICATION</scope>
</reference>
<dbReference type="InterPro" id="IPR041577">
    <property type="entry name" value="RT_RNaseH_2"/>
</dbReference>
<organism evidence="2">
    <name type="scientific">Amphimedon queenslandica</name>
    <name type="common">Sponge</name>
    <dbReference type="NCBI Taxonomy" id="400682"/>
    <lineage>
        <taxon>Eukaryota</taxon>
        <taxon>Metazoa</taxon>
        <taxon>Porifera</taxon>
        <taxon>Demospongiae</taxon>
        <taxon>Heteroscleromorpha</taxon>
        <taxon>Haplosclerida</taxon>
        <taxon>Niphatidae</taxon>
        <taxon>Amphimedon</taxon>
    </lineage>
</organism>
<proteinExistence type="predicted"/>
<protein>
    <recommendedName>
        <fullName evidence="1">Reverse transcriptase/retrotransposon-derived protein RNase H-like domain-containing protein</fullName>
    </recommendedName>
</protein>
<evidence type="ECO:0000259" key="1">
    <source>
        <dbReference type="Pfam" id="PF17919"/>
    </source>
</evidence>
<dbReference type="Pfam" id="PF17919">
    <property type="entry name" value="RT_RNaseH_2"/>
    <property type="match status" value="1"/>
</dbReference>
<dbReference type="AlphaFoldDB" id="A0A1X7UG75"/>
<feature type="domain" description="Reverse transcriptase/retrotransposon-derived protein RNase H-like" evidence="1">
    <location>
        <begin position="51"/>
        <end position="86"/>
    </location>
</feature>
<evidence type="ECO:0000313" key="2">
    <source>
        <dbReference type="EnsemblMetazoa" id="Aqu2.1.26463_001"/>
    </source>
</evidence>
<dbReference type="EnsemblMetazoa" id="Aqu2.1.26463_001">
    <property type="protein sequence ID" value="Aqu2.1.26463_001"/>
    <property type="gene ID" value="Aqu2.1.26463"/>
</dbReference>